<dbReference type="Proteomes" id="UP000367750">
    <property type="component" value="Unassembled WGS sequence"/>
</dbReference>
<dbReference type="Pfam" id="PF07949">
    <property type="entry name" value="YbbR"/>
    <property type="match status" value="3"/>
</dbReference>
<keyword evidence="3" id="KW-1185">Reference proteome</keyword>
<dbReference type="CDD" id="cd20206">
    <property type="entry name" value="YbbR"/>
    <property type="match status" value="1"/>
</dbReference>
<comment type="caution">
    <text evidence="2">The sequence shown here is derived from an EMBL/GenBank/DDBJ whole genome shotgun (WGS) entry which is preliminary data.</text>
</comment>
<dbReference type="Gene3D" id="2.170.120.30">
    <property type="match status" value="2"/>
</dbReference>
<dbReference type="AlphaFoldDB" id="A0A5J5FQN3"/>
<dbReference type="PANTHER" id="PTHR37804">
    <property type="entry name" value="CDAA REGULATORY PROTEIN CDAR"/>
    <property type="match status" value="1"/>
</dbReference>
<evidence type="ECO:0000256" key="1">
    <source>
        <dbReference type="SAM" id="MobiDB-lite"/>
    </source>
</evidence>
<name>A0A5J5FQN3_9BACL</name>
<evidence type="ECO:0008006" key="4">
    <source>
        <dbReference type="Google" id="ProtNLM"/>
    </source>
</evidence>
<sequence length="489" mass="51496">MDKWMNMNNNNFNKILALLFAVILWTMVHIDNTMPASQSAARVESKIIENVPIQVSGLDEDKYVMDPLETTSVRLQVQGKNNDINFVMSDAYKVTLDLSEVQPGVNTIPLHYRLPRGVSLIAMTPDVVTVRIELRNTKTFPVTVRTEGAQAEGYLLGTPVIQPEGGAKVTLPTSDLSRVAKVGGTVELDGEKTTVSVKKMKLYAYDANGNELKDALIEPATVSVVIPITLPYKTVPLEFSYTGQLADSLVLSSVTPEMDNVVVYGSEAALASVNACEAVIDLGAIRQSGETTLTLKPRLPEGTERVEPDTVQVAISVSQSAQRTISDIPVTLQGVAAGMKAAVTAPEDQKVSLELTGASSLLQQLSASSIKAVADVSGLAAGKHVVPVQVSLPRFVSLSQPEQRLTVTVALSEKPASGGLPSASPEASATPEPPAEPASGTEPTAPAPTVSPDGKPSGAVPSPSSTSEEEAGDGPDRTTVGEAPEMVRP</sequence>
<gene>
    <name evidence="2" type="ORF">F4V43_19475</name>
</gene>
<proteinExistence type="predicted"/>
<dbReference type="OrthoDB" id="1013291at2"/>
<dbReference type="InterPro" id="IPR012505">
    <property type="entry name" value="YbbR"/>
</dbReference>
<dbReference type="InterPro" id="IPR053154">
    <property type="entry name" value="c-di-AMP_regulator"/>
</dbReference>
<evidence type="ECO:0000313" key="2">
    <source>
        <dbReference type="EMBL" id="KAA8995292.1"/>
    </source>
</evidence>
<feature type="region of interest" description="Disordered" evidence="1">
    <location>
        <begin position="414"/>
        <end position="489"/>
    </location>
</feature>
<dbReference type="Gene3D" id="2.170.120.40">
    <property type="entry name" value="YbbR-like domain"/>
    <property type="match status" value="2"/>
</dbReference>
<dbReference type="PANTHER" id="PTHR37804:SF1">
    <property type="entry name" value="CDAA REGULATORY PROTEIN CDAR"/>
    <property type="match status" value="1"/>
</dbReference>
<organism evidence="2 3">
    <name type="scientific">Paenibacillus spiritus</name>
    <dbReference type="NCBI Taxonomy" id="2496557"/>
    <lineage>
        <taxon>Bacteria</taxon>
        <taxon>Bacillati</taxon>
        <taxon>Bacillota</taxon>
        <taxon>Bacilli</taxon>
        <taxon>Bacillales</taxon>
        <taxon>Paenibacillaceae</taxon>
        <taxon>Paenibacillus</taxon>
    </lineage>
</organism>
<accession>A0A5J5FQN3</accession>
<dbReference type="EMBL" id="VYKK01000045">
    <property type="protein sequence ID" value="KAA8995292.1"/>
    <property type="molecule type" value="Genomic_DNA"/>
</dbReference>
<protein>
    <recommendedName>
        <fullName evidence="4">YbbR-like domain-containing protein</fullName>
    </recommendedName>
</protein>
<reference evidence="2 3" key="1">
    <citation type="submission" date="2019-09" db="EMBL/GenBank/DDBJ databases">
        <title>Bacillus ochoae sp. nov., Paenibacillus whitsoniae sp. nov., Paenibacillus spiritus sp. nov. Isolated from the Mars Exploration Rover during spacecraft assembly.</title>
        <authorList>
            <person name="Seuylemezian A."/>
            <person name="Vaishampayan P."/>
        </authorList>
    </citation>
    <scope>NUCLEOTIDE SEQUENCE [LARGE SCALE GENOMIC DNA]</scope>
    <source>
        <strain evidence="2 3">MER_111</strain>
    </source>
</reference>
<dbReference type="RefSeq" id="WP_150459919.1">
    <property type="nucleotide sequence ID" value="NZ_VYKK01000045.1"/>
</dbReference>
<evidence type="ECO:0000313" key="3">
    <source>
        <dbReference type="Proteomes" id="UP000367750"/>
    </source>
</evidence>
<feature type="compositionally biased region" description="Low complexity" evidence="1">
    <location>
        <begin position="437"/>
        <end position="448"/>
    </location>
</feature>
<feature type="compositionally biased region" description="Low complexity" evidence="1">
    <location>
        <begin position="421"/>
        <end position="430"/>
    </location>
</feature>